<evidence type="ECO:0000313" key="1">
    <source>
        <dbReference type="EMBL" id="KAJ6047546.1"/>
    </source>
</evidence>
<accession>A0AAD6IHM7</accession>
<gene>
    <name evidence="1" type="ORF">N7460_003693</name>
</gene>
<organism evidence="1 2">
    <name type="scientific">Penicillium canescens</name>
    <dbReference type="NCBI Taxonomy" id="5083"/>
    <lineage>
        <taxon>Eukaryota</taxon>
        <taxon>Fungi</taxon>
        <taxon>Dikarya</taxon>
        <taxon>Ascomycota</taxon>
        <taxon>Pezizomycotina</taxon>
        <taxon>Eurotiomycetes</taxon>
        <taxon>Eurotiomycetidae</taxon>
        <taxon>Eurotiales</taxon>
        <taxon>Aspergillaceae</taxon>
        <taxon>Penicillium</taxon>
    </lineage>
</organism>
<reference evidence="1" key="2">
    <citation type="submission" date="2023-01" db="EMBL/GenBank/DDBJ databases">
        <authorList>
            <person name="Petersen C."/>
        </authorList>
    </citation>
    <scope>NUCLEOTIDE SEQUENCE</scope>
    <source>
        <strain evidence="1">IBT 15450</strain>
    </source>
</reference>
<reference evidence="1" key="1">
    <citation type="journal article" date="2023" name="IMA Fungus">
        <title>Comparative genomic study of the Penicillium genus elucidates a diverse pangenome and 15 lateral gene transfer events.</title>
        <authorList>
            <person name="Petersen C."/>
            <person name="Sorensen T."/>
            <person name="Nielsen M.R."/>
            <person name="Sondergaard T.E."/>
            <person name="Sorensen J.L."/>
            <person name="Fitzpatrick D.A."/>
            <person name="Frisvad J.C."/>
            <person name="Nielsen K.L."/>
        </authorList>
    </citation>
    <scope>NUCLEOTIDE SEQUENCE</scope>
    <source>
        <strain evidence="1">IBT 15450</strain>
    </source>
</reference>
<protein>
    <submittedName>
        <fullName evidence="1">Uncharacterized protein</fullName>
    </submittedName>
</protein>
<dbReference type="AlphaFoldDB" id="A0AAD6IHM7"/>
<evidence type="ECO:0000313" key="2">
    <source>
        <dbReference type="Proteomes" id="UP001219568"/>
    </source>
</evidence>
<dbReference type="EMBL" id="JAQJZL010000003">
    <property type="protein sequence ID" value="KAJ6047546.1"/>
    <property type="molecule type" value="Genomic_DNA"/>
</dbReference>
<dbReference type="Proteomes" id="UP001219568">
    <property type="component" value="Unassembled WGS sequence"/>
</dbReference>
<proteinExistence type="predicted"/>
<keyword evidence="2" id="KW-1185">Reference proteome</keyword>
<sequence>MSQKARNTAAELSAHADVRDVSSAVARACASALTSAATNRMYAFYSLTGSIPSTDHQNLIQALTLGNY</sequence>
<name>A0AAD6IHM7_PENCN</name>
<comment type="caution">
    <text evidence="1">The sequence shown here is derived from an EMBL/GenBank/DDBJ whole genome shotgun (WGS) entry which is preliminary data.</text>
</comment>